<dbReference type="SUPFAM" id="SSF51905">
    <property type="entry name" value="FAD/NAD(P)-binding domain"/>
    <property type="match status" value="2"/>
</dbReference>
<gene>
    <name evidence="2" type="ORF">OIH86_07540</name>
</gene>
<dbReference type="PANTHER" id="PTHR38663:SF1">
    <property type="entry name" value="L-ORNITHINE N(5)-MONOOXYGENASE"/>
    <property type="match status" value="1"/>
</dbReference>
<proteinExistence type="predicted"/>
<dbReference type="InterPro" id="IPR023753">
    <property type="entry name" value="FAD/NAD-binding_dom"/>
</dbReference>
<dbReference type="InterPro" id="IPR036188">
    <property type="entry name" value="FAD/NAD-bd_sf"/>
</dbReference>
<organism evidence="2 3">
    <name type="scientific">Metabacillus halosaccharovorans</name>
    <dbReference type="NCBI Taxonomy" id="930124"/>
    <lineage>
        <taxon>Bacteria</taxon>
        <taxon>Bacillati</taxon>
        <taxon>Bacillota</taxon>
        <taxon>Bacilli</taxon>
        <taxon>Bacillales</taxon>
        <taxon>Bacillaceae</taxon>
        <taxon>Metabacillus</taxon>
    </lineage>
</organism>
<feature type="domain" description="FAD/NAD(P)-binding" evidence="1">
    <location>
        <begin position="4"/>
        <end position="358"/>
    </location>
</feature>
<keyword evidence="3" id="KW-1185">Reference proteome</keyword>
<dbReference type="Pfam" id="PF07992">
    <property type="entry name" value="Pyr_redox_2"/>
    <property type="match status" value="1"/>
</dbReference>
<dbReference type="Proteomes" id="UP001526147">
    <property type="component" value="Unassembled WGS sequence"/>
</dbReference>
<accession>A0ABT3DEM0</accession>
<evidence type="ECO:0000313" key="2">
    <source>
        <dbReference type="EMBL" id="MCV9885502.1"/>
    </source>
</evidence>
<comment type="caution">
    <text evidence="2">The sequence shown here is derived from an EMBL/GenBank/DDBJ whole genome shotgun (WGS) entry which is preliminary data.</text>
</comment>
<name>A0ABT3DEM0_9BACI</name>
<dbReference type="RefSeq" id="WP_264142268.1">
    <property type="nucleotide sequence ID" value="NZ_JAOYEY010000032.1"/>
</dbReference>
<evidence type="ECO:0000313" key="3">
    <source>
        <dbReference type="Proteomes" id="UP001526147"/>
    </source>
</evidence>
<dbReference type="PANTHER" id="PTHR38663">
    <property type="match status" value="1"/>
</dbReference>
<dbReference type="EMBL" id="JAOYEY010000032">
    <property type="protein sequence ID" value="MCV9885502.1"/>
    <property type="molecule type" value="Genomic_DNA"/>
</dbReference>
<reference evidence="2 3" key="1">
    <citation type="submission" date="2022-10" db="EMBL/GenBank/DDBJ databases">
        <title>Draft genome assembly of moderately radiation resistant bacterium Metabacillus halosaccharovorans.</title>
        <authorList>
            <person name="Pal S."/>
            <person name="Gopinathan A."/>
        </authorList>
    </citation>
    <scope>NUCLEOTIDE SEQUENCE [LARGE SCALE GENOMIC DNA]</scope>
    <source>
        <strain evidence="2 3">VITHBRA001</strain>
    </source>
</reference>
<sequence length="385" mass="43833">MYEWIIIGGGIHGCTIGNYLIKNEKTTIENLIIIDPHHEPMEKWRTYTEKIGMEYLRSPSVHHIDVPVFSLQNFKNPTDYTAFYGQYKRPSLQVFNEHCDKVLQQAQLKKCWKQGRVIHVYRDFDKWIVQTDDGQSFITKNLVLSVSVNEKLHIPEWVKESSNDVKHIFSEKLSKLSELTPSIVVVGGGITAAHTVINLCRIFPGEVTLLTRHKLRVHGFDSDPGWLGPKFMKSFSKITDYDLRREQIKLARNRGSMPNDIYQKIRKLEREGSLKVKCDEVVTTSSQDQSNVLHLKSGNSLATKTVLLATGFNTNLPEESWLKALIDTENLSCASCGYPIINQKLEWCPHLFVSGPLAELEIGPVSRNISGARKAAERIVNEFIV</sequence>
<protein>
    <submittedName>
        <fullName evidence="2">Lysine N(6)-hydroxylase/L-ornithine N(5)-oxygenase family protein</fullName>
    </submittedName>
</protein>
<dbReference type="Gene3D" id="3.50.50.60">
    <property type="entry name" value="FAD/NAD(P)-binding domain"/>
    <property type="match status" value="1"/>
</dbReference>
<evidence type="ECO:0000259" key="1">
    <source>
        <dbReference type="Pfam" id="PF07992"/>
    </source>
</evidence>